<organism evidence="1 2">
    <name type="scientific">Alicyclobacillus tolerans</name>
    <dbReference type="NCBI Taxonomy" id="90970"/>
    <lineage>
        <taxon>Bacteria</taxon>
        <taxon>Bacillati</taxon>
        <taxon>Bacillota</taxon>
        <taxon>Bacilli</taxon>
        <taxon>Bacillales</taxon>
        <taxon>Alicyclobacillaceae</taxon>
        <taxon>Alicyclobacillus</taxon>
    </lineage>
</organism>
<dbReference type="InterPro" id="IPR003789">
    <property type="entry name" value="Asn/Gln_tRNA_amidoTrase-B-like"/>
</dbReference>
<dbReference type="RefSeq" id="WP_072872592.1">
    <property type="nucleotide sequence ID" value="NZ_FRAF01000001.1"/>
</dbReference>
<protein>
    <recommendedName>
        <fullName evidence="3">GatB/YqeY domain-containing protein</fullName>
    </recommendedName>
</protein>
<keyword evidence="2" id="KW-1185">Reference proteome</keyword>
<evidence type="ECO:0000313" key="1">
    <source>
        <dbReference type="EMBL" id="SHJ51198.1"/>
    </source>
</evidence>
<dbReference type="Proteomes" id="UP000184016">
    <property type="component" value="Unassembled WGS sequence"/>
</dbReference>
<dbReference type="OrthoDB" id="9794041at2"/>
<dbReference type="InterPro" id="IPR042184">
    <property type="entry name" value="YqeY/Aim41_N"/>
</dbReference>
<sequence length="151" mass="16572">MDLSARLAEDMKQAMKDKDKVRLSVIRMIRSAVKNREIELGKTLEESEVQAVISRELKQRKDSLQAFESAGRSDLVAEAEAEIAILTEYLPKQLSEAEIREIATQVMNEVGATGKADTGKVMGPLMSRLRGQADGKLVQSVVAELLSGKEA</sequence>
<proteinExistence type="predicted"/>
<dbReference type="PANTHER" id="PTHR28055:SF1">
    <property type="entry name" value="ALTERED INHERITANCE OF MITOCHONDRIA PROTEIN 41, MITOCHONDRIAL"/>
    <property type="match status" value="1"/>
</dbReference>
<dbReference type="SUPFAM" id="SSF89095">
    <property type="entry name" value="GatB/YqeY motif"/>
    <property type="match status" value="1"/>
</dbReference>
<name>A0A1M6JX23_9BACL</name>
<dbReference type="STRING" id="1830138.SAMN05443507_10177"/>
<accession>A0A1M6JX23</accession>
<dbReference type="InterPro" id="IPR023168">
    <property type="entry name" value="GatB_Yqey_C_2"/>
</dbReference>
<gene>
    <name evidence="1" type="ORF">SAMN05443507_10177</name>
</gene>
<dbReference type="PANTHER" id="PTHR28055">
    <property type="entry name" value="ALTERED INHERITANCE OF MITOCHONDRIA PROTEIN 41, MITOCHONDRIAL"/>
    <property type="match status" value="1"/>
</dbReference>
<dbReference type="Pfam" id="PF09424">
    <property type="entry name" value="YqeY"/>
    <property type="match status" value="1"/>
</dbReference>
<reference evidence="2" key="1">
    <citation type="submission" date="2016-11" db="EMBL/GenBank/DDBJ databases">
        <authorList>
            <person name="Varghese N."/>
            <person name="Submissions S."/>
        </authorList>
    </citation>
    <scope>NUCLEOTIDE SEQUENCE [LARGE SCALE GENOMIC DNA]</scope>
    <source>
        <strain evidence="2">USBA-503</strain>
    </source>
</reference>
<dbReference type="EMBL" id="FRAF01000001">
    <property type="protein sequence ID" value="SHJ51198.1"/>
    <property type="molecule type" value="Genomic_DNA"/>
</dbReference>
<dbReference type="AlphaFoldDB" id="A0A1M6JX23"/>
<evidence type="ECO:0008006" key="3">
    <source>
        <dbReference type="Google" id="ProtNLM"/>
    </source>
</evidence>
<dbReference type="InterPro" id="IPR019004">
    <property type="entry name" value="YqeY/Aim41"/>
</dbReference>
<evidence type="ECO:0000313" key="2">
    <source>
        <dbReference type="Proteomes" id="UP000184016"/>
    </source>
</evidence>
<dbReference type="Gene3D" id="1.10.1510.10">
    <property type="entry name" value="Uncharacterised protein YqeY/AIM41 PF09424, N-terminal domain"/>
    <property type="match status" value="1"/>
</dbReference>
<dbReference type="Gene3D" id="1.10.10.410">
    <property type="match status" value="1"/>
</dbReference>
<dbReference type="GO" id="GO:0016884">
    <property type="term" value="F:carbon-nitrogen ligase activity, with glutamine as amido-N-donor"/>
    <property type="evidence" value="ECO:0007669"/>
    <property type="project" value="InterPro"/>
</dbReference>